<keyword evidence="2" id="KW-0378">Hydrolase</keyword>
<dbReference type="PROSITE" id="PS51704">
    <property type="entry name" value="GP_PDE"/>
    <property type="match status" value="1"/>
</dbReference>
<evidence type="ECO:0000259" key="1">
    <source>
        <dbReference type="PROSITE" id="PS51704"/>
    </source>
</evidence>
<dbReference type="SUPFAM" id="SSF51695">
    <property type="entry name" value="PLC-like phosphodiesterases"/>
    <property type="match status" value="1"/>
</dbReference>
<dbReference type="OrthoDB" id="5241788at2"/>
<reference evidence="2 3" key="1">
    <citation type="submission" date="2020-07" db="EMBL/GenBank/DDBJ databases">
        <title>Sequencing the genomes of 1000 actinobacteria strains.</title>
        <authorList>
            <person name="Klenk H.-P."/>
        </authorList>
    </citation>
    <scope>NUCLEOTIDE SEQUENCE [LARGE SCALE GENOMIC DNA]</scope>
    <source>
        <strain evidence="2 3">DSM 19970</strain>
    </source>
</reference>
<gene>
    <name evidence="2" type="ORF">BKA03_001952</name>
</gene>
<dbReference type="Proteomes" id="UP000547973">
    <property type="component" value="Unassembled WGS sequence"/>
</dbReference>
<dbReference type="PANTHER" id="PTHR46211">
    <property type="entry name" value="GLYCEROPHOSPHORYL DIESTER PHOSPHODIESTERASE"/>
    <property type="match status" value="1"/>
</dbReference>
<evidence type="ECO:0000313" key="3">
    <source>
        <dbReference type="Proteomes" id="UP000547973"/>
    </source>
</evidence>
<dbReference type="InterPro" id="IPR017946">
    <property type="entry name" value="PLC-like_Pdiesterase_TIM-brl"/>
</dbReference>
<dbReference type="EMBL" id="JACBZO010000001">
    <property type="protein sequence ID" value="NYI41833.1"/>
    <property type="molecule type" value="Genomic_DNA"/>
</dbReference>
<evidence type="ECO:0000313" key="2">
    <source>
        <dbReference type="EMBL" id="NYI41833.1"/>
    </source>
</evidence>
<dbReference type="PANTHER" id="PTHR46211:SF1">
    <property type="entry name" value="GLYCEROPHOSPHODIESTER PHOSPHODIESTERASE, CYTOPLASMIC"/>
    <property type="match status" value="1"/>
</dbReference>
<dbReference type="AlphaFoldDB" id="A0A7Z0CKE9"/>
<comment type="caution">
    <text evidence="2">The sequence shown here is derived from an EMBL/GenBank/DDBJ whole genome shotgun (WGS) entry which is preliminary data.</text>
</comment>
<dbReference type="InterPro" id="IPR030395">
    <property type="entry name" value="GP_PDE_dom"/>
</dbReference>
<name>A0A7Z0CKE9_9MICO</name>
<dbReference type="Pfam" id="PF03009">
    <property type="entry name" value="GDPD"/>
    <property type="match status" value="1"/>
</dbReference>
<sequence length="240" mass="25516">MTAIWAHRGSRLRAPENTMPAFELAVAEGADGIELDVHLTADGRLVVCHDPTVTLLDGSTALIRDLTFDAVRGVDLGNETSGAVGIPELHDVFELLAPTSLVLNIEVKNGPILYAGIEEAVIAAHRASGMAERIVYSSFNHLTLVALREREPSAAIAPLYEEALVDPWAYVLHMGANAAHPYYPTLGLPGMIEGFAAAGVAVRAWTVNDEADMRALIGAGIDAIVTDDPTAALKVRAEFD</sequence>
<dbReference type="EC" id="3.1.4.46" evidence="2"/>
<dbReference type="GO" id="GO:0008889">
    <property type="term" value="F:glycerophosphodiester phosphodiesterase activity"/>
    <property type="evidence" value="ECO:0007669"/>
    <property type="project" value="UniProtKB-EC"/>
</dbReference>
<dbReference type="RefSeq" id="WP_062075782.1">
    <property type="nucleotide sequence ID" value="NZ_BBRC01000013.1"/>
</dbReference>
<keyword evidence="3" id="KW-1185">Reference proteome</keyword>
<dbReference type="GO" id="GO:0006629">
    <property type="term" value="P:lipid metabolic process"/>
    <property type="evidence" value="ECO:0007669"/>
    <property type="project" value="InterPro"/>
</dbReference>
<organism evidence="2 3">
    <name type="scientific">Demequina lutea</name>
    <dbReference type="NCBI Taxonomy" id="431489"/>
    <lineage>
        <taxon>Bacteria</taxon>
        <taxon>Bacillati</taxon>
        <taxon>Actinomycetota</taxon>
        <taxon>Actinomycetes</taxon>
        <taxon>Micrococcales</taxon>
        <taxon>Demequinaceae</taxon>
        <taxon>Demequina</taxon>
    </lineage>
</organism>
<feature type="domain" description="GP-PDE" evidence="1">
    <location>
        <begin position="2"/>
        <end position="236"/>
    </location>
</feature>
<protein>
    <submittedName>
        <fullName evidence="2">Glycerophosphoryl diester phosphodiesterase</fullName>
        <ecNumber evidence="2">3.1.4.46</ecNumber>
    </submittedName>
</protein>
<dbReference type="Gene3D" id="3.20.20.190">
    <property type="entry name" value="Phosphatidylinositol (PI) phosphodiesterase"/>
    <property type="match status" value="1"/>
</dbReference>
<accession>A0A7Z0CKE9</accession>
<proteinExistence type="predicted"/>